<evidence type="ECO:0000256" key="1">
    <source>
        <dbReference type="SAM" id="Phobius"/>
    </source>
</evidence>
<sequence length="100" mass="11113">MENIIMLILGVFISVVGIVNIKGNISTIHSYNRRKVKEEDIPKYGKTVGTGTLIIGISLVLGFIASFWSEIFIDYIILPAVIVGLGFILYGQFKYNKGIF</sequence>
<feature type="transmembrane region" description="Helical" evidence="1">
    <location>
        <begin position="44"/>
        <end position="65"/>
    </location>
</feature>
<evidence type="ECO:0000313" key="3">
    <source>
        <dbReference type="EMBL" id="RHF61402.1"/>
    </source>
</evidence>
<gene>
    <name evidence="4" type="ORF">DW116_11330</name>
    <name evidence="3" type="ORF">DW672_06045</name>
    <name evidence="2" type="ORF">DXD17_12960</name>
</gene>
<dbReference type="EMBL" id="QSQN01000043">
    <property type="protein sequence ID" value="RGK37238.1"/>
    <property type="molecule type" value="Genomic_DNA"/>
</dbReference>
<evidence type="ECO:0000313" key="7">
    <source>
        <dbReference type="Proteomes" id="UP000285832"/>
    </source>
</evidence>
<comment type="caution">
    <text evidence="2">The sequence shown here is derived from an EMBL/GenBank/DDBJ whole genome shotgun (WGS) entry which is preliminary data.</text>
</comment>
<keyword evidence="1" id="KW-1133">Transmembrane helix</keyword>
<dbReference type="GeneID" id="77335362"/>
<organism evidence="2 5">
    <name type="scientific">[Ruminococcus] lactaris</name>
    <dbReference type="NCBI Taxonomy" id="46228"/>
    <lineage>
        <taxon>Bacteria</taxon>
        <taxon>Bacillati</taxon>
        <taxon>Bacillota</taxon>
        <taxon>Clostridia</taxon>
        <taxon>Lachnospirales</taxon>
        <taxon>Lachnospiraceae</taxon>
        <taxon>Mediterraneibacter</taxon>
    </lineage>
</organism>
<dbReference type="Proteomes" id="UP000284902">
    <property type="component" value="Unassembled WGS sequence"/>
</dbReference>
<evidence type="ECO:0000313" key="5">
    <source>
        <dbReference type="Proteomes" id="UP000260793"/>
    </source>
</evidence>
<feature type="transmembrane region" description="Helical" evidence="1">
    <location>
        <begin position="71"/>
        <end position="90"/>
    </location>
</feature>
<evidence type="ECO:0000313" key="2">
    <source>
        <dbReference type="EMBL" id="RGK37238.1"/>
    </source>
</evidence>
<evidence type="ECO:0000313" key="4">
    <source>
        <dbReference type="EMBL" id="RHJ58878.1"/>
    </source>
</evidence>
<name>A0A3E4LII3_9FIRM</name>
<keyword evidence="1" id="KW-0472">Membrane</keyword>
<feature type="transmembrane region" description="Helical" evidence="1">
    <location>
        <begin position="6"/>
        <end position="23"/>
    </location>
</feature>
<dbReference type="RefSeq" id="WP_005608364.1">
    <property type="nucleotide sequence ID" value="NZ_CABKOA010000047.1"/>
</dbReference>
<accession>A0A3E4LII3</accession>
<proteinExistence type="predicted"/>
<protein>
    <recommendedName>
        <fullName evidence="8">DUF3784 domain-containing protein</fullName>
    </recommendedName>
</protein>
<reference evidence="5 6" key="1">
    <citation type="submission" date="2018-08" db="EMBL/GenBank/DDBJ databases">
        <title>A genome reference for cultivated species of the human gut microbiota.</title>
        <authorList>
            <person name="Zou Y."/>
            <person name="Xue W."/>
            <person name="Luo G."/>
        </authorList>
    </citation>
    <scope>NUCLEOTIDE SEQUENCE [LARGE SCALE GENOMIC DNA]</scope>
    <source>
        <strain evidence="4 7">AM09-9</strain>
        <strain evidence="3 6">AM25-1LB</strain>
        <strain evidence="2 5">TF11-7</strain>
    </source>
</reference>
<keyword evidence="1" id="KW-0812">Transmembrane</keyword>
<dbReference type="Proteomes" id="UP000260793">
    <property type="component" value="Unassembled WGS sequence"/>
</dbReference>
<evidence type="ECO:0008006" key="8">
    <source>
        <dbReference type="Google" id="ProtNLM"/>
    </source>
</evidence>
<dbReference type="EMBL" id="QRMI01000035">
    <property type="protein sequence ID" value="RHJ58878.1"/>
    <property type="molecule type" value="Genomic_DNA"/>
</dbReference>
<dbReference type="Proteomes" id="UP000285832">
    <property type="component" value="Unassembled WGS sequence"/>
</dbReference>
<evidence type="ECO:0000313" key="6">
    <source>
        <dbReference type="Proteomes" id="UP000284902"/>
    </source>
</evidence>
<dbReference type="EMBL" id="QRHG01000011">
    <property type="protein sequence ID" value="RHF61402.1"/>
    <property type="molecule type" value="Genomic_DNA"/>
</dbReference>
<dbReference type="AlphaFoldDB" id="A0A3E4LII3"/>